<gene>
    <name evidence="3" type="ORF">Y717_08880</name>
</gene>
<dbReference type="STRING" id="1440053.GCA_000718095_05923"/>
<evidence type="ECO:0000256" key="1">
    <source>
        <dbReference type="SAM" id="MobiDB-lite"/>
    </source>
</evidence>
<keyword evidence="4" id="KW-1185">Reference proteome</keyword>
<evidence type="ECO:0000259" key="2">
    <source>
        <dbReference type="Pfam" id="PF12770"/>
    </source>
</evidence>
<sequence>ASAGVEDWAEALDAHRAAISQLPLLAWHGLDRTDRLDALGRAVGLAGDAAAVALNAGRPRDALRLLEQGRGVLLAQALDARDDMTVLREQAPELAHRIREVRAFLDSADSAQDPAASAADPARLVHDQRVMAERRRELAREMDDLVRRARELPGLADFLRLPSLERLRAAAGNGPVVVVNTSALRCDALVVTRDALRTVTLPDLTLEGPGGLAERAGTLLDALASVGRSPADAWRAQRILLRTLGWLWDVVAGPVLAALGPADSAPGPELRPTRLWWCPTGLLSLLPLHAAGHYGPEAAGADGAPRSVPDRFVCSYTTTLRALAAQTVPRDRTDARAGGRGETGPDGEHGRMLAVDQSDTPGLPPLPQARAEVRLLADRVPRTTVLSGPRASRAAVLDTLRSHSFLHFSGHGSQDPTDSAGGALYCHDHRQAGPLTVADISRLRLDRARLAFLSACETARGAAGLPDEAVHLAGALQLAGFTHVVAAQWVVDDACALRAADFFYTGLMRPPRPDAPAGLDPGRAATALHTAVQRLRERDDDPLSWAAYIHAGP</sequence>
<organism evidence="3 4">
    <name type="scientific">Streptomyces scopuliridis RB72</name>
    <dbReference type="NCBI Taxonomy" id="1440053"/>
    <lineage>
        <taxon>Bacteria</taxon>
        <taxon>Bacillati</taxon>
        <taxon>Actinomycetota</taxon>
        <taxon>Actinomycetes</taxon>
        <taxon>Kitasatosporales</taxon>
        <taxon>Streptomycetaceae</taxon>
        <taxon>Streptomyces</taxon>
    </lineage>
</organism>
<accession>A0A2T7T8C7</accession>
<comment type="caution">
    <text evidence="3">The sequence shown here is derived from an EMBL/GenBank/DDBJ whole genome shotgun (WGS) entry which is preliminary data.</text>
</comment>
<name>A0A2T7T8C7_9ACTN</name>
<dbReference type="Pfam" id="PF12770">
    <property type="entry name" value="CHAT"/>
    <property type="match status" value="1"/>
</dbReference>
<protein>
    <recommendedName>
        <fullName evidence="2">CHAT domain-containing protein</fullName>
    </recommendedName>
</protein>
<reference evidence="3 4" key="1">
    <citation type="submission" date="2013-12" db="EMBL/GenBank/DDBJ databases">
        <title>Annotated genome of Streptomyces scopuliridis.</title>
        <authorList>
            <person name="Olson J.B."/>
        </authorList>
    </citation>
    <scope>NUCLEOTIDE SEQUENCE [LARGE SCALE GENOMIC DNA]</scope>
    <source>
        <strain evidence="3 4">RB72</strain>
    </source>
</reference>
<evidence type="ECO:0000313" key="4">
    <source>
        <dbReference type="Proteomes" id="UP000245992"/>
    </source>
</evidence>
<dbReference type="RefSeq" id="WP_133243241.1">
    <property type="nucleotide sequence ID" value="NZ_AZSP01000141.1"/>
</dbReference>
<feature type="region of interest" description="Disordered" evidence="1">
    <location>
        <begin position="327"/>
        <end position="366"/>
    </location>
</feature>
<dbReference type="AlphaFoldDB" id="A0A2T7T8C7"/>
<proteinExistence type="predicted"/>
<feature type="compositionally biased region" description="Basic and acidic residues" evidence="1">
    <location>
        <begin position="329"/>
        <end position="339"/>
    </location>
</feature>
<dbReference type="InterPro" id="IPR024983">
    <property type="entry name" value="CHAT_dom"/>
</dbReference>
<dbReference type="EMBL" id="AZSP01000141">
    <property type="protein sequence ID" value="PVE11362.1"/>
    <property type="molecule type" value="Genomic_DNA"/>
</dbReference>
<feature type="domain" description="CHAT" evidence="2">
    <location>
        <begin position="242"/>
        <end position="552"/>
    </location>
</feature>
<evidence type="ECO:0000313" key="3">
    <source>
        <dbReference type="EMBL" id="PVE11362.1"/>
    </source>
</evidence>
<feature type="non-terminal residue" evidence="3">
    <location>
        <position position="1"/>
    </location>
</feature>
<dbReference type="Proteomes" id="UP000245992">
    <property type="component" value="Unassembled WGS sequence"/>
</dbReference>
<dbReference type="OrthoDB" id="3206999at2"/>